<dbReference type="Proteomes" id="UP000570474">
    <property type="component" value="Unassembled WGS sequence"/>
</dbReference>
<gene>
    <name evidence="2" type="ORF">HGH92_33210</name>
</gene>
<comment type="similarity">
    <text evidence="1">Belongs to the enoyl-CoA hydratase/isomerase family.</text>
</comment>
<dbReference type="Pfam" id="PF00378">
    <property type="entry name" value="ECH_1"/>
    <property type="match status" value="1"/>
</dbReference>
<dbReference type="RefSeq" id="WP_168875166.1">
    <property type="nucleotide sequence ID" value="NZ_JABAIA010000005.1"/>
</dbReference>
<dbReference type="GO" id="GO:0003824">
    <property type="term" value="F:catalytic activity"/>
    <property type="evidence" value="ECO:0007669"/>
    <property type="project" value="UniProtKB-ARBA"/>
</dbReference>
<dbReference type="SUPFAM" id="SSF52096">
    <property type="entry name" value="ClpP/crotonase"/>
    <property type="match status" value="1"/>
</dbReference>
<name>A0A847S428_9BACT</name>
<evidence type="ECO:0000256" key="1">
    <source>
        <dbReference type="ARBA" id="ARBA00005254"/>
    </source>
</evidence>
<comment type="caution">
    <text evidence="2">The sequence shown here is derived from an EMBL/GenBank/DDBJ whole genome shotgun (WGS) entry which is preliminary data.</text>
</comment>
<keyword evidence="3" id="KW-1185">Reference proteome</keyword>
<dbReference type="PANTHER" id="PTHR42964:SF1">
    <property type="entry name" value="POLYKETIDE BIOSYNTHESIS ENOYL-COA HYDRATASE PKSH-RELATED"/>
    <property type="match status" value="1"/>
</dbReference>
<proteinExistence type="inferred from homology"/>
<dbReference type="EMBL" id="JABAIA010000005">
    <property type="protein sequence ID" value="NLR69204.1"/>
    <property type="molecule type" value="Genomic_DNA"/>
</dbReference>
<dbReference type="InterPro" id="IPR029045">
    <property type="entry name" value="ClpP/crotonase-like_dom_sf"/>
</dbReference>
<dbReference type="InterPro" id="IPR051683">
    <property type="entry name" value="Enoyl-CoA_Hydratase/Isomerase"/>
</dbReference>
<evidence type="ECO:0000313" key="3">
    <source>
        <dbReference type="Proteomes" id="UP000570474"/>
    </source>
</evidence>
<evidence type="ECO:0000313" key="2">
    <source>
        <dbReference type="EMBL" id="NLR69204.1"/>
    </source>
</evidence>
<protein>
    <submittedName>
        <fullName evidence="2">Poly(3-hydroxyalkanoate) polymerase</fullName>
    </submittedName>
</protein>
<dbReference type="AlphaFoldDB" id="A0A847S428"/>
<dbReference type="Gene3D" id="6.10.30.40">
    <property type="match status" value="1"/>
</dbReference>
<dbReference type="InterPro" id="IPR001753">
    <property type="entry name" value="Enoyl-CoA_hydra/iso"/>
</dbReference>
<organism evidence="2 3">
    <name type="scientific">Chitinophaga varians</name>
    <dbReference type="NCBI Taxonomy" id="2202339"/>
    <lineage>
        <taxon>Bacteria</taxon>
        <taxon>Pseudomonadati</taxon>
        <taxon>Bacteroidota</taxon>
        <taxon>Chitinophagia</taxon>
        <taxon>Chitinophagales</taxon>
        <taxon>Chitinophagaceae</taxon>
        <taxon>Chitinophaga</taxon>
    </lineage>
</organism>
<dbReference type="CDD" id="cd06558">
    <property type="entry name" value="crotonase-like"/>
    <property type="match status" value="1"/>
</dbReference>
<sequence>MGVNNYSTIKVSRDRAALTIQLNLPETANAISVELMDEMMSVLLEVEKEPDIKCIILEGLSDVFCTGMDFGNVQDENATASFEDYANKYYDILAFLSLCSKAVIAKVTGKVLAGGIGLVAASDIVIAGEEAVFALPEALFGLLPACVMPFLIRRTGVQKAQWMSLMTQAVDVERALQIGLVDEVSKTPADSVRRCLLRLGRLETGTIKELKNYTSKLWLINEETRQLAVSKISSLALSEKVRQTIGGFISNGKLI</sequence>
<dbReference type="Gene3D" id="3.90.226.10">
    <property type="entry name" value="2-enoyl-CoA Hydratase, Chain A, domain 1"/>
    <property type="match status" value="1"/>
</dbReference>
<reference evidence="2 3" key="1">
    <citation type="submission" date="2020-04" db="EMBL/GenBank/DDBJ databases">
        <authorList>
            <person name="Yin C."/>
        </authorList>
    </citation>
    <scope>NUCLEOTIDE SEQUENCE [LARGE SCALE GENOMIC DNA]</scope>
    <source>
        <strain evidence="2 3">Ae27</strain>
    </source>
</reference>
<accession>A0A847S428</accession>
<dbReference type="PANTHER" id="PTHR42964">
    <property type="entry name" value="ENOYL-COA HYDRATASE"/>
    <property type="match status" value="1"/>
</dbReference>